<keyword evidence="2" id="KW-1185">Reference proteome</keyword>
<accession>A0A8J7L200</accession>
<evidence type="ECO:0000313" key="1">
    <source>
        <dbReference type="EMBL" id="MBH8551312.1"/>
    </source>
</evidence>
<comment type="caution">
    <text evidence="1">The sequence shown here is derived from an EMBL/GenBank/DDBJ whole genome shotgun (WGS) entry which is preliminary data.</text>
</comment>
<protein>
    <submittedName>
        <fullName evidence="1">Uncharacterized protein</fullName>
    </submittedName>
</protein>
<organism evidence="1 2">
    <name type="scientific">Atlanticothrix silvestris CENA357</name>
    <dbReference type="NCBI Taxonomy" id="1725252"/>
    <lineage>
        <taxon>Bacteria</taxon>
        <taxon>Bacillati</taxon>
        <taxon>Cyanobacteriota</taxon>
        <taxon>Cyanophyceae</taxon>
        <taxon>Nostocales</taxon>
        <taxon>Nodulariaceae</taxon>
        <taxon>Atlanticothrix</taxon>
        <taxon>Atlanticothrix silvestris</taxon>
    </lineage>
</organism>
<dbReference type="Proteomes" id="UP000599391">
    <property type="component" value="Unassembled WGS sequence"/>
</dbReference>
<evidence type="ECO:0000313" key="2">
    <source>
        <dbReference type="Proteomes" id="UP000599391"/>
    </source>
</evidence>
<dbReference type="AlphaFoldDB" id="A0A8J7L200"/>
<proteinExistence type="predicted"/>
<reference evidence="1 2" key="1">
    <citation type="journal article" date="2021" name="Int. J. Syst. Evol. Microbiol.">
        <title>Amazonocrinis nigriterrae gen. nov., sp. nov., Atlanticothrix silvestris gen. nov., sp. nov. and Dendronalium phyllosphericum gen. nov., sp. nov., nostocacean cyanobacteria from Brazilian environments.</title>
        <authorList>
            <person name="Alvarenga D.O."/>
            <person name="Andreote A.P.D."/>
            <person name="Branco L.H.Z."/>
            <person name="Delbaje E."/>
            <person name="Cruz R.B."/>
            <person name="Varani A.M."/>
            <person name="Fiore M.F."/>
        </authorList>
    </citation>
    <scope>NUCLEOTIDE SEQUENCE [LARGE SCALE GENOMIC DNA]</scope>
    <source>
        <strain evidence="1 2">CENA357</strain>
    </source>
</reference>
<gene>
    <name evidence="1" type="ORF">I8751_02715</name>
</gene>
<name>A0A8J7L200_9CYAN</name>
<sequence length="88" mass="10463">MRSQYETQVFSAVIKYSHMQGEYLIETSSSIFSLTFPEGSYNLQKDTYDDWVFINNQHNLLIPFIENHQVTLISQKKYNQLCEIPDHR</sequence>
<dbReference type="EMBL" id="JAECZB010000003">
    <property type="protein sequence ID" value="MBH8551312.1"/>
    <property type="molecule type" value="Genomic_DNA"/>
</dbReference>